<keyword evidence="3" id="KW-1185">Reference proteome</keyword>
<sequence>MHALRYHACRRGRPARKENGLAIAALGERFPSLRCEDAASPAKIARFVLRASAPSRAAARPDAGSPITRRVTALDELLIRFSVCTFNALFEYLDSPQPRLCGTAPFESVKSRYFGSTMSKGHKDMTIPDKNPYGTRRSSRRETLEDLKSLLEDRGPKNVKSPSKNKETNEDEKQFIRNVLEIDKIDKVNSRLKDLADKGELANYLSGCKGNNDNTSSLKCKDNKPVRDGGLVFKGIIIQNRRSEFDPNNRQIKHVKPSVPDVVIVLVTPVDEGRSRSVWRA</sequence>
<reference evidence="2 3" key="1">
    <citation type="journal article" date="2019" name="Commun. Biol.">
        <title>The bagworm genome reveals a unique fibroin gene that provides high tensile strength.</title>
        <authorList>
            <person name="Kono N."/>
            <person name="Nakamura H."/>
            <person name="Ohtoshi R."/>
            <person name="Tomita M."/>
            <person name="Numata K."/>
            <person name="Arakawa K."/>
        </authorList>
    </citation>
    <scope>NUCLEOTIDE SEQUENCE [LARGE SCALE GENOMIC DNA]</scope>
</reference>
<dbReference type="Proteomes" id="UP000299102">
    <property type="component" value="Unassembled WGS sequence"/>
</dbReference>
<protein>
    <submittedName>
        <fullName evidence="2">Uncharacterized protein</fullName>
    </submittedName>
</protein>
<evidence type="ECO:0000313" key="2">
    <source>
        <dbReference type="EMBL" id="GBP18675.1"/>
    </source>
</evidence>
<evidence type="ECO:0000256" key="1">
    <source>
        <dbReference type="SAM" id="MobiDB-lite"/>
    </source>
</evidence>
<gene>
    <name evidence="2" type="ORF">EVAR_14445_1</name>
</gene>
<evidence type="ECO:0000313" key="3">
    <source>
        <dbReference type="Proteomes" id="UP000299102"/>
    </source>
</evidence>
<comment type="caution">
    <text evidence="2">The sequence shown here is derived from an EMBL/GenBank/DDBJ whole genome shotgun (WGS) entry which is preliminary data.</text>
</comment>
<dbReference type="AlphaFoldDB" id="A0A4C1TXB3"/>
<accession>A0A4C1TXB3</accession>
<feature type="region of interest" description="Disordered" evidence="1">
    <location>
        <begin position="117"/>
        <end position="172"/>
    </location>
</feature>
<dbReference type="EMBL" id="BGZK01000099">
    <property type="protein sequence ID" value="GBP18675.1"/>
    <property type="molecule type" value="Genomic_DNA"/>
</dbReference>
<proteinExistence type="predicted"/>
<name>A0A4C1TXB3_EUMVA</name>
<feature type="compositionally biased region" description="Basic and acidic residues" evidence="1">
    <location>
        <begin position="140"/>
        <end position="156"/>
    </location>
</feature>
<organism evidence="2 3">
    <name type="scientific">Eumeta variegata</name>
    <name type="common">Bagworm moth</name>
    <name type="synonym">Eumeta japonica</name>
    <dbReference type="NCBI Taxonomy" id="151549"/>
    <lineage>
        <taxon>Eukaryota</taxon>
        <taxon>Metazoa</taxon>
        <taxon>Ecdysozoa</taxon>
        <taxon>Arthropoda</taxon>
        <taxon>Hexapoda</taxon>
        <taxon>Insecta</taxon>
        <taxon>Pterygota</taxon>
        <taxon>Neoptera</taxon>
        <taxon>Endopterygota</taxon>
        <taxon>Lepidoptera</taxon>
        <taxon>Glossata</taxon>
        <taxon>Ditrysia</taxon>
        <taxon>Tineoidea</taxon>
        <taxon>Psychidae</taxon>
        <taxon>Oiketicinae</taxon>
        <taxon>Eumeta</taxon>
    </lineage>
</organism>